<evidence type="ECO:0000313" key="2">
    <source>
        <dbReference type="EMBL" id="MBB5887680.1"/>
    </source>
</evidence>
<dbReference type="SUPFAM" id="SSF53448">
    <property type="entry name" value="Nucleotide-diphospho-sugar transferases"/>
    <property type="match status" value="1"/>
</dbReference>
<comment type="caution">
    <text evidence="2">The sequence shown here is derived from an EMBL/GenBank/DDBJ whole genome shotgun (WGS) entry which is preliminary data.</text>
</comment>
<keyword evidence="3" id="KW-1185">Reference proteome</keyword>
<dbReference type="PANTHER" id="PTHR22916">
    <property type="entry name" value="GLYCOSYLTRANSFERASE"/>
    <property type="match status" value="1"/>
</dbReference>
<dbReference type="CDD" id="cd00761">
    <property type="entry name" value="Glyco_tranf_GTA_type"/>
    <property type="match status" value="1"/>
</dbReference>
<dbReference type="Gene3D" id="3.90.550.10">
    <property type="entry name" value="Spore Coat Polysaccharide Biosynthesis Protein SpsA, Chain A"/>
    <property type="match status" value="1"/>
</dbReference>
<protein>
    <recommendedName>
        <fullName evidence="1">Glycosyltransferase 2-like domain-containing protein</fullName>
    </recommendedName>
</protein>
<dbReference type="RefSeq" id="WP_183539074.1">
    <property type="nucleotide sequence ID" value="NZ_JACHHV010000006.1"/>
</dbReference>
<evidence type="ECO:0000259" key="1">
    <source>
        <dbReference type="Pfam" id="PF00535"/>
    </source>
</evidence>
<dbReference type="AlphaFoldDB" id="A0A841C8Y1"/>
<gene>
    <name evidence="2" type="ORF">HNQ37_000552</name>
</gene>
<dbReference type="Pfam" id="PF00535">
    <property type="entry name" value="Glycos_transf_2"/>
    <property type="match status" value="1"/>
</dbReference>
<proteinExistence type="predicted"/>
<dbReference type="EMBL" id="JACHHV010000006">
    <property type="protein sequence ID" value="MBB5887680.1"/>
    <property type="molecule type" value="Genomic_DNA"/>
</dbReference>
<dbReference type="InterPro" id="IPR029044">
    <property type="entry name" value="Nucleotide-diphossugar_trans"/>
</dbReference>
<sequence length="268" mass="31156">MRKSSLVHTFVICAFKDSPYLSNCIESLVSQKSVREGFSEVLLYTSTPSAYIESLCDKFLIKMNVGESKGIGADWNSALSIVKTKYATLAHQDDLYLPNYGSKVLASFDLNCQANIVFSDYYEIDAEGAERKRNINLNIKTLALKLLSISDIKIYQRRVYAFGNFISCPAVSYDIERLKEFRFDESLKMAVDWDAWERIMKYPGNIKYISERLVAHRIHLDSETTANNNEKREKEEYQLFRRYWGKNMTKLLMKFYVKNQKGNQQLKE</sequence>
<name>A0A841C8Y1_9LACT</name>
<feature type="domain" description="Glycosyltransferase 2-like" evidence="1">
    <location>
        <begin position="10"/>
        <end position="135"/>
    </location>
</feature>
<dbReference type="InterPro" id="IPR001173">
    <property type="entry name" value="Glyco_trans_2-like"/>
</dbReference>
<dbReference type="GO" id="GO:0016758">
    <property type="term" value="F:hexosyltransferase activity"/>
    <property type="evidence" value="ECO:0007669"/>
    <property type="project" value="UniProtKB-ARBA"/>
</dbReference>
<organism evidence="2 3">
    <name type="scientific">Lactovum miscens</name>
    <dbReference type="NCBI Taxonomy" id="190387"/>
    <lineage>
        <taxon>Bacteria</taxon>
        <taxon>Bacillati</taxon>
        <taxon>Bacillota</taxon>
        <taxon>Bacilli</taxon>
        <taxon>Lactobacillales</taxon>
        <taxon>Streptococcaceae</taxon>
        <taxon>Lactovum</taxon>
    </lineage>
</organism>
<accession>A0A841C8Y1</accession>
<dbReference type="Proteomes" id="UP000562464">
    <property type="component" value="Unassembled WGS sequence"/>
</dbReference>
<dbReference type="PANTHER" id="PTHR22916:SF3">
    <property type="entry name" value="UDP-GLCNAC:BETAGAL BETA-1,3-N-ACETYLGLUCOSAMINYLTRANSFERASE-LIKE PROTEIN 1"/>
    <property type="match status" value="1"/>
</dbReference>
<evidence type="ECO:0000313" key="3">
    <source>
        <dbReference type="Proteomes" id="UP000562464"/>
    </source>
</evidence>
<reference evidence="2 3" key="1">
    <citation type="submission" date="2020-08" db="EMBL/GenBank/DDBJ databases">
        <title>Genomic Encyclopedia of Type Strains, Phase IV (KMG-IV): sequencing the most valuable type-strain genomes for metagenomic binning, comparative biology and taxonomic classification.</title>
        <authorList>
            <person name="Goeker M."/>
        </authorList>
    </citation>
    <scope>NUCLEOTIDE SEQUENCE [LARGE SCALE GENOMIC DNA]</scope>
    <source>
        <strain evidence="2 3">DSM 14925</strain>
    </source>
</reference>